<dbReference type="Gene3D" id="3.40.50.300">
    <property type="entry name" value="P-loop containing nucleotide triphosphate hydrolases"/>
    <property type="match status" value="1"/>
</dbReference>
<dbReference type="Pfam" id="PF00679">
    <property type="entry name" value="EFG_C"/>
    <property type="match status" value="1"/>
</dbReference>
<evidence type="ECO:0000313" key="6">
    <source>
        <dbReference type="Proteomes" id="UP000240912"/>
    </source>
</evidence>
<dbReference type="CDD" id="cd16263">
    <property type="entry name" value="BipA_III"/>
    <property type="match status" value="1"/>
</dbReference>
<keyword evidence="3" id="KW-0963">Cytoplasm</keyword>
<dbReference type="InterPro" id="IPR005225">
    <property type="entry name" value="Small_GTP-bd"/>
</dbReference>
<dbReference type="GO" id="GO:0003924">
    <property type="term" value="F:GTPase activity"/>
    <property type="evidence" value="ECO:0007669"/>
    <property type="project" value="UniProtKB-UniRule"/>
</dbReference>
<comment type="subcellular location">
    <subcellularLocation>
        <location evidence="3">Cytoplasm</location>
    </subcellularLocation>
    <text evidence="3">Binds to ribosomes.</text>
</comment>
<accession>A0A2T3HQQ7</accession>
<dbReference type="InterPro" id="IPR004161">
    <property type="entry name" value="EFTu-like_2"/>
</dbReference>
<dbReference type="InterPro" id="IPR031157">
    <property type="entry name" value="G_TR_CS"/>
</dbReference>
<dbReference type="GO" id="GO:0000049">
    <property type="term" value="F:tRNA binding"/>
    <property type="evidence" value="ECO:0007669"/>
    <property type="project" value="UniProtKB-KW"/>
</dbReference>
<dbReference type="SUPFAM" id="SSF50447">
    <property type="entry name" value="Translation proteins"/>
    <property type="match status" value="1"/>
</dbReference>
<feature type="binding site" evidence="3">
    <location>
        <begin position="14"/>
        <end position="19"/>
    </location>
    <ligand>
        <name>GTP</name>
        <dbReference type="ChEBI" id="CHEBI:37565"/>
    </ligand>
</feature>
<keyword evidence="3" id="KW-0699">rRNA-binding</keyword>
<dbReference type="FunFam" id="3.30.70.870:FF:000003">
    <property type="entry name" value="GTP-binding protein TypA"/>
    <property type="match status" value="1"/>
</dbReference>
<sequence>MQNIRNIAIIAHVDHGKTTLVDKILHTCSIFRDNEQTGDLILDNNDLERERGITIVSKNVSVRYKDVKINIIDTPGHADFGGEVERVLKMADGVLLLCDAFEGAMPQTRFVTQKALSLGLKPIVVVNKVDKENCRPEEVHEQIFELFFNLEATEDQLDFPVIYGSSKQGWMSTDYTKPTDNIFPLLDAILEHIPAAPTNEGTLQMQITSLDYSSFVGRIAIGRVHRGSVKENQPVSLIKRDGKIVKSRVKELYTFDGLGKIKVQEVRSGDICAVVGIEGFDIGDTIADFDQPEQLPVIKIDEPTMNMLFTINNSPFFGKEGKFVTSQRIKERLYKEMEKNLALKVVETDSPDAFLVYGRGILHLSVLIETMRREGYEIQVGQPQVIVKEIDGVKCEPIETLIVDVPAEVSGKVIELVTQRKGDLLVMEPKGDLQHLEFEIPSRGIIGLRNNVLTATAGEAIMAHRFKSYEPWKGTIPGRLNGVLVSMEKGQTTAYSIDKLQDRGRFFVDPGVDVYEGQIMGEHIRDNDLVVNVVKGKQLTNMRASGSDDNTRIAPAIKFSLEEAMEYIQADEYIEVTPVSMRLRKIYLTENERKINAKKFQ</sequence>
<dbReference type="CDD" id="cd03710">
    <property type="entry name" value="BipA_TypA_C"/>
    <property type="match status" value="1"/>
</dbReference>
<dbReference type="NCBIfam" id="TIGR00231">
    <property type="entry name" value="small_GTP"/>
    <property type="match status" value="1"/>
</dbReference>
<protein>
    <recommendedName>
        <fullName evidence="3">Large ribosomal subunit assembly factor BipA</fullName>
        <ecNumber evidence="3">3.6.5.-</ecNumber>
    </recommendedName>
    <alternativeName>
        <fullName evidence="3">GTP-binding protein BipA</fullName>
    </alternativeName>
</protein>
<dbReference type="InterPro" id="IPR048876">
    <property type="entry name" value="BipA_C"/>
</dbReference>
<dbReference type="Pfam" id="PF00009">
    <property type="entry name" value="GTP_EFTU"/>
    <property type="match status" value="1"/>
</dbReference>
<dbReference type="PANTHER" id="PTHR42908">
    <property type="entry name" value="TRANSLATION ELONGATION FACTOR-RELATED"/>
    <property type="match status" value="1"/>
</dbReference>
<dbReference type="InterPro" id="IPR027417">
    <property type="entry name" value="P-loop_NTPase"/>
</dbReference>
<dbReference type="NCBIfam" id="TIGR01394">
    <property type="entry name" value="TypA_BipA"/>
    <property type="match status" value="1"/>
</dbReference>
<dbReference type="HAMAP" id="MF_00849">
    <property type="entry name" value="BipA"/>
    <property type="match status" value="1"/>
</dbReference>
<dbReference type="GO" id="GO:0043022">
    <property type="term" value="F:ribosome binding"/>
    <property type="evidence" value="ECO:0007669"/>
    <property type="project" value="UniProtKB-UniRule"/>
</dbReference>
<dbReference type="Pfam" id="PF03144">
    <property type="entry name" value="GTP_EFTU_D2"/>
    <property type="match status" value="1"/>
</dbReference>
<dbReference type="InterPro" id="IPR000795">
    <property type="entry name" value="T_Tr_GTP-bd_dom"/>
</dbReference>
<dbReference type="SMART" id="SM00838">
    <property type="entry name" value="EFG_C"/>
    <property type="match status" value="1"/>
</dbReference>
<dbReference type="PROSITE" id="PS00301">
    <property type="entry name" value="G_TR_1"/>
    <property type="match status" value="1"/>
</dbReference>
<comment type="catalytic activity">
    <reaction evidence="2 3">
        <text>GTP + H2O = GDP + phosphate + H(+)</text>
        <dbReference type="Rhea" id="RHEA:19669"/>
        <dbReference type="ChEBI" id="CHEBI:15377"/>
        <dbReference type="ChEBI" id="CHEBI:15378"/>
        <dbReference type="ChEBI" id="CHEBI:37565"/>
        <dbReference type="ChEBI" id="CHEBI:43474"/>
        <dbReference type="ChEBI" id="CHEBI:58189"/>
    </reaction>
</comment>
<dbReference type="InterPro" id="IPR006298">
    <property type="entry name" value="BipA"/>
</dbReference>
<dbReference type="GO" id="GO:0010467">
    <property type="term" value="P:gene expression"/>
    <property type="evidence" value="ECO:0007669"/>
    <property type="project" value="UniProtKB-ARBA"/>
</dbReference>
<name>A0A2T3HQQ7_9SPHI</name>
<dbReference type="RefSeq" id="WP_107212888.1">
    <property type="nucleotide sequence ID" value="NZ_KZ686268.1"/>
</dbReference>
<dbReference type="PANTHER" id="PTHR42908:SF8">
    <property type="entry name" value="TR-TYPE G DOMAIN-CONTAINING PROTEIN"/>
    <property type="match status" value="1"/>
</dbReference>
<evidence type="ECO:0000313" key="5">
    <source>
        <dbReference type="EMBL" id="PST84782.1"/>
    </source>
</evidence>
<dbReference type="InterPro" id="IPR035651">
    <property type="entry name" value="BipA_V"/>
</dbReference>
<keyword evidence="3" id="KW-0820">tRNA-binding</keyword>
<dbReference type="GO" id="GO:1990904">
    <property type="term" value="C:ribonucleoprotein complex"/>
    <property type="evidence" value="ECO:0007669"/>
    <property type="project" value="TreeGrafter"/>
</dbReference>
<dbReference type="FunFam" id="3.40.50.300:FF:000055">
    <property type="entry name" value="GTP-binding protein TypA"/>
    <property type="match status" value="1"/>
</dbReference>
<feature type="domain" description="Tr-type G" evidence="4">
    <location>
        <begin position="2"/>
        <end position="198"/>
    </location>
</feature>
<comment type="subunit">
    <text evidence="3">Monomer.</text>
</comment>
<dbReference type="AlphaFoldDB" id="A0A2T3HQQ7"/>
<dbReference type="GO" id="GO:0000027">
    <property type="term" value="P:ribosomal large subunit assembly"/>
    <property type="evidence" value="ECO:0007669"/>
    <property type="project" value="UniProtKB-UniRule"/>
</dbReference>
<dbReference type="Gene3D" id="3.30.70.870">
    <property type="entry name" value="Elongation Factor G (Translational Gtpase), domain 3"/>
    <property type="match status" value="1"/>
</dbReference>
<reference evidence="5 6" key="1">
    <citation type="submission" date="2018-03" db="EMBL/GenBank/DDBJ databases">
        <authorList>
            <person name="Keele B.F."/>
        </authorList>
    </citation>
    <scope>NUCLEOTIDE SEQUENCE [LARGE SCALE GENOMIC DNA]</scope>
    <source>
        <strain evidence="5 6">YL28-9</strain>
    </source>
</reference>
<comment type="similarity">
    <text evidence="3">Belongs to the TRAFAC class translation factor GTPase superfamily. Classic translation factor GTPase family. BipA subfamily.</text>
</comment>
<dbReference type="FunFam" id="2.40.50.250:FF:000001">
    <property type="entry name" value="GTP-binding protein TypA"/>
    <property type="match status" value="1"/>
</dbReference>
<dbReference type="Pfam" id="PF21018">
    <property type="entry name" value="BipA_C"/>
    <property type="match status" value="1"/>
</dbReference>
<dbReference type="CDD" id="cd03691">
    <property type="entry name" value="BipA_TypA_II"/>
    <property type="match status" value="1"/>
</dbReference>
<keyword evidence="3" id="KW-0378">Hydrolase</keyword>
<dbReference type="InterPro" id="IPR000640">
    <property type="entry name" value="EFG_V-like"/>
</dbReference>
<keyword evidence="3" id="KW-0690">Ribosome biogenesis</keyword>
<dbReference type="InterPro" id="IPR009000">
    <property type="entry name" value="Transl_B-barrel_sf"/>
</dbReference>
<dbReference type="GO" id="GO:0009409">
    <property type="term" value="P:response to cold"/>
    <property type="evidence" value="ECO:0007669"/>
    <property type="project" value="UniProtKB-ARBA"/>
</dbReference>
<keyword evidence="6" id="KW-1185">Reference proteome</keyword>
<dbReference type="PROSITE" id="PS51722">
    <property type="entry name" value="G_TR_2"/>
    <property type="match status" value="1"/>
</dbReference>
<dbReference type="CDD" id="cd01891">
    <property type="entry name" value="TypA_BipA"/>
    <property type="match status" value="1"/>
</dbReference>
<dbReference type="Gene3D" id="2.40.50.250">
    <property type="entry name" value="bipa protein"/>
    <property type="match status" value="1"/>
</dbReference>
<keyword evidence="3" id="KW-0694">RNA-binding</keyword>
<dbReference type="Gene3D" id="3.30.70.240">
    <property type="match status" value="1"/>
</dbReference>
<dbReference type="GO" id="GO:0019843">
    <property type="term" value="F:rRNA binding"/>
    <property type="evidence" value="ECO:0007669"/>
    <property type="project" value="UniProtKB-KW"/>
</dbReference>
<keyword evidence="3" id="KW-0547">Nucleotide-binding</keyword>
<evidence type="ECO:0000259" key="4">
    <source>
        <dbReference type="PROSITE" id="PS51722"/>
    </source>
</evidence>
<dbReference type="InterPro" id="IPR042116">
    <property type="entry name" value="TypA/BipA_C"/>
</dbReference>
<keyword evidence="1 3" id="KW-0342">GTP-binding</keyword>
<dbReference type="InterPro" id="IPR035647">
    <property type="entry name" value="EFG_III/V"/>
</dbReference>
<evidence type="ECO:0000256" key="3">
    <source>
        <dbReference type="HAMAP-Rule" id="MF_00849"/>
    </source>
</evidence>
<comment type="function">
    <text evidence="3">A 50S ribosomal subunit assembly protein with GTPase activity, required for 50S subunit assembly at low temperatures, may also play a role in translation. Binds GTP and analogs. Binds the 70S ribosome between the 30S and 50S subunits, in a similar position as ribosome-bound EF-G; it contacts a number of ribosomal proteins, both rRNAs and the A-site tRNA.</text>
</comment>
<dbReference type="EMBL" id="PYLS01000001">
    <property type="protein sequence ID" value="PST84782.1"/>
    <property type="molecule type" value="Genomic_DNA"/>
</dbReference>
<proteinExistence type="inferred from homology"/>
<dbReference type="InterPro" id="IPR047041">
    <property type="entry name" value="BipA_GTP-bd_dom"/>
</dbReference>
<dbReference type="Proteomes" id="UP000240912">
    <property type="component" value="Unassembled WGS sequence"/>
</dbReference>
<dbReference type="FunFam" id="3.30.70.240:FF:000002">
    <property type="entry name" value="GTP-binding protein TypA"/>
    <property type="match status" value="1"/>
</dbReference>
<gene>
    <name evidence="5" type="primary">typA</name>
    <name evidence="3" type="synonym">bipA</name>
    <name evidence="5" type="ORF">C7T94_01260</name>
</gene>
<dbReference type="GO" id="GO:0005829">
    <property type="term" value="C:cytosol"/>
    <property type="evidence" value="ECO:0007669"/>
    <property type="project" value="TreeGrafter"/>
</dbReference>
<dbReference type="EC" id="3.6.5.-" evidence="3"/>
<evidence type="ECO:0000256" key="1">
    <source>
        <dbReference type="ARBA" id="ARBA00023134"/>
    </source>
</evidence>
<dbReference type="FunFam" id="2.40.30.10:FF:000016">
    <property type="entry name" value="GTP-binding protein TypA"/>
    <property type="match status" value="1"/>
</dbReference>
<dbReference type="PRINTS" id="PR00315">
    <property type="entry name" value="ELONGATNFCT"/>
</dbReference>
<comment type="caution">
    <text evidence="5">The sequence shown here is derived from an EMBL/GenBank/DDBJ whole genome shotgun (WGS) entry which is preliminary data.</text>
</comment>
<dbReference type="InterPro" id="IPR047043">
    <property type="entry name" value="BipA_III"/>
</dbReference>
<dbReference type="GO" id="GO:0005525">
    <property type="term" value="F:GTP binding"/>
    <property type="evidence" value="ECO:0007669"/>
    <property type="project" value="UniProtKB-UniRule"/>
</dbReference>
<dbReference type="Gene3D" id="2.40.30.10">
    <property type="entry name" value="Translation factors"/>
    <property type="match status" value="1"/>
</dbReference>
<dbReference type="OrthoDB" id="9801591at2"/>
<evidence type="ECO:0000256" key="2">
    <source>
        <dbReference type="ARBA" id="ARBA00048548"/>
    </source>
</evidence>
<feature type="binding site" evidence="3">
    <location>
        <begin position="127"/>
        <end position="130"/>
    </location>
    <ligand>
        <name>GTP</name>
        <dbReference type="ChEBI" id="CHEBI:37565"/>
    </ligand>
</feature>
<organism evidence="5 6">
    <name type="scientific">Pedobacter yulinensis</name>
    <dbReference type="NCBI Taxonomy" id="2126353"/>
    <lineage>
        <taxon>Bacteria</taxon>
        <taxon>Pseudomonadati</taxon>
        <taxon>Bacteroidota</taxon>
        <taxon>Sphingobacteriia</taxon>
        <taxon>Sphingobacteriales</taxon>
        <taxon>Sphingobacteriaceae</taxon>
        <taxon>Pedobacter</taxon>
    </lineage>
</organism>
<dbReference type="SUPFAM" id="SSF54980">
    <property type="entry name" value="EF-G C-terminal domain-like"/>
    <property type="match status" value="2"/>
</dbReference>
<dbReference type="SUPFAM" id="SSF52540">
    <property type="entry name" value="P-loop containing nucleoside triphosphate hydrolases"/>
    <property type="match status" value="1"/>
</dbReference>
<dbReference type="InterPro" id="IPR047042">
    <property type="entry name" value="BipA_II"/>
</dbReference>